<comment type="caution">
    <text evidence="3">The sequence shown here is derived from an EMBL/GenBank/DDBJ whole genome shotgun (WGS) entry which is preliminary data.</text>
</comment>
<organism evidence="3 4">
    <name type="scientific">Pan troglodytes</name>
    <name type="common">Chimpanzee</name>
    <dbReference type="NCBI Taxonomy" id="9598"/>
    <lineage>
        <taxon>Eukaryota</taxon>
        <taxon>Metazoa</taxon>
        <taxon>Chordata</taxon>
        <taxon>Craniata</taxon>
        <taxon>Vertebrata</taxon>
        <taxon>Euteleostomi</taxon>
        <taxon>Mammalia</taxon>
        <taxon>Eutheria</taxon>
        <taxon>Euarchontoglires</taxon>
        <taxon>Primates</taxon>
        <taxon>Haplorrhini</taxon>
        <taxon>Catarrhini</taxon>
        <taxon>Hominidae</taxon>
        <taxon>Pan</taxon>
    </lineage>
</organism>
<feature type="compositionally biased region" description="Low complexity" evidence="1">
    <location>
        <begin position="41"/>
        <end position="61"/>
    </location>
</feature>
<feature type="region of interest" description="Disordered" evidence="1">
    <location>
        <begin position="37"/>
        <end position="61"/>
    </location>
</feature>
<evidence type="ECO:0000313" key="3">
    <source>
        <dbReference type="EMBL" id="PNI42815.1"/>
    </source>
</evidence>
<keyword evidence="2" id="KW-0812">Transmembrane</keyword>
<keyword evidence="2" id="KW-0472">Membrane</keyword>
<protein>
    <submittedName>
        <fullName evidence="3">ANPEP isoform 9</fullName>
    </submittedName>
</protein>
<dbReference type="Proteomes" id="UP000236370">
    <property type="component" value="Unassembled WGS sequence"/>
</dbReference>
<keyword evidence="2" id="KW-1133">Transmembrane helix</keyword>
<proteinExistence type="predicted"/>
<sequence>MAKGFYISKSLGILGILLGVAAVCTIIALSVVYSQEKNKNANSSPVASTTPSASATTNPAS</sequence>
<evidence type="ECO:0000256" key="2">
    <source>
        <dbReference type="SAM" id="Phobius"/>
    </source>
</evidence>
<feature type="transmembrane region" description="Helical" evidence="2">
    <location>
        <begin position="12"/>
        <end position="33"/>
    </location>
</feature>
<dbReference type="EMBL" id="NBAG03000308">
    <property type="protein sequence ID" value="PNI42815.1"/>
    <property type="molecule type" value="Genomic_DNA"/>
</dbReference>
<feature type="non-terminal residue" evidence="3">
    <location>
        <position position="61"/>
    </location>
</feature>
<reference evidence="3 4" key="1">
    <citation type="submission" date="2017-12" db="EMBL/GenBank/DDBJ databases">
        <title>High-resolution comparative analysis of great ape genomes.</title>
        <authorList>
            <person name="Pollen A."/>
            <person name="Hastie A."/>
            <person name="Hormozdiari F."/>
            <person name="Dougherty M."/>
            <person name="Liu R."/>
            <person name="Chaisson M."/>
            <person name="Hoppe E."/>
            <person name="Hill C."/>
            <person name="Pang A."/>
            <person name="Hillier L."/>
            <person name="Baker C."/>
            <person name="Armstrong J."/>
            <person name="Shendure J."/>
            <person name="Paten B."/>
            <person name="Wilson R."/>
            <person name="Chao H."/>
            <person name="Schneider V."/>
            <person name="Ventura M."/>
            <person name="Kronenberg Z."/>
            <person name="Murali S."/>
            <person name="Gordon D."/>
            <person name="Cantsilieris S."/>
            <person name="Munson K."/>
            <person name="Nelson B."/>
            <person name="Raja A."/>
            <person name="Underwood J."/>
            <person name="Diekhans M."/>
            <person name="Fiddes I."/>
            <person name="Haussler D."/>
            <person name="Eichler E."/>
        </authorList>
    </citation>
    <scope>NUCLEOTIDE SEQUENCE [LARGE SCALE GENOMIC DNA]</scope>
    <source>
        <strain evidence="3">Yerkes chimp pedigree #C0471</strain>
    </source>
</reference>
<gene>
    <name evidence="3" type="ORF">CK820_G0032305</name>
</gene>
<dbReference type="SMR" id="A0A2J8L6B7"/>
<dbReference type="AlphaFoldDB" id="A0A2J8L6B7"/>
<evidence type="ECO:0000256" key="1">
    <source>
        <dbReference type="SAM" id="MobiDB-lite"/>
    </source>
</evidence>
<accession>A0A2J8L6B7</accession>
<name>A0A2J8L6B7_PANTR</name>
<evidence type="ECO:0000313" key="4">
    <source>
        <dbReference type="Proteomes" id="UP000236370"/>
    </source>
</evidence>